<sequence length="126" mass="14443">MAEYECLEEQVISTECERLKEVMDPDQLAAQAALFKVLGDLNRVKIMHVLTVYERLCVYEISRLIDATVATTSHHLITLRKHGIIRSEKEGKHVIYSLDSQLVSKFIDLANRMRGRCPKCGKIHEC</sequence>
<dbReference type="InterPro" id="IPR051011">
    <property type="entry name" value="Metal_resp_trans_reg"/>
</dbReference>
<gene>
    <name evidence="5" type="ORF">HXK00_02385</name>
</gene>
<evidence type="ECO:0000313" key="6">
    <source>
        <dbReference type="Proteomes" id="UP000757900"/>
    </source>
</evidence>
<dbReference type="EMBL" id="JABZFV010000026">
    <property type="protein sequence ID" value="MBF0934475.1"/>
    <property type="molecule type" value="Genomic_DNA"/>
</dbReference>
<proteinExistence type="predicted"/>
<dbReference type="GO" id="GO:0003677">
    <property type="term" value="F:DNA binding"/>
    <property type="evidence" value="ECO:0007669"/>
    <property type="project" value="UniProtKB-KW"/>
</dbReference>
<dbReference type="SMART" id="SM00418">
    <property type="entry name" value="HTH_ARSR"/>
    <property type="match status" value="1"/>
</dbReference>
<accession>A0A929QT57</accession>
<dbReference type="AlphaFoldDB" id="A0A929QT57"/>
<evidence type="ECO:0000256" key="1">
    <source>
        <dbReference type="ARBA" id="ARBA00023015"/>
    </source>
</evidence>
<dbReference type="PANTHER" id="PTHR43132:SF6">
    <property type="entry name" value="HTH-TYPE TRANSCRIPTIONAL REPRESSOR CZRA"/>
    <property type="match status" value="1"/>
</dbReference>
<dbReference type="InterPro" id="IPR011991">
    <property type="entry name" value="ArsR-like_HTH"/>
</dbReference>
<dbReference type="RefSeq" id="WP_023392251.1">
    <property type="nucleotide sequence ID" value="NZ_CAJPUI010000005.1"/>
</dbReference>
<dbReference type="GO" id="GO:0003700">
    <property type="term" value="F:DNA-binding transcription factor activity"/>
    <property type="evidence" value="ECO:0007669"/>
    <property type="project" value="InterPro"/>
</dbReference>
<organism evidence="5 6">
    <name type="scientific">Abiotrophia defectiva</name>
    <name type="common">Streptococcus defectivus</name>
    <dbReference type="NCBI Taxonomy" id="46125"/>
    <lineage>
        <taxon>Bacteria</taxon>
        <taxon>Bacillati</taxon>
        <taxon>Bacillota</taxon>
        <taxon>Bacilli</taxon>
        <taxon>Lactobacillales</taxon>
        <taxon>Aerococcaceae</taxon>
        <taxon>Abiotrophia</taxon>
    </lineage>
</organism>
<comment type="caution">
    <text evidence="5">The sequence shown here is derived from an EMBL/GenBank/DDBJ whole genome shotgun (WGS) entry which is preliminary data.</text>
</comment>
<dbReference type="GeneID" id="84817176"/>
<dbReference type="Proteomes" id="UP000757900">
    <property type="component" value="Unassembled WGS sequence"/>
</dbReference>
<evidence type="ECO:0000313" key="5">
    <source>
        <dbReference type="EMBL" id="MBF0934475.1"/>
    </source>
</evidence>
<dbReference type="InterPro" id="IPR036388">
    <property type="entry name" value="WH-like_DNA-bd_sf"/>
</dbReference>
<keyword evidence="3" id="KW-0804">Transcription</keyword>
<dbReference type="CDD" id="cd00090">
    <property type="entry name" value="HTH_ARSR"/>
    <property type="match status" value="1"/>
</dbReference>
<dbReference type="Gene3D" id="1.10.10.10">
    <property type="entry name" value="Winged helix-like DNA-binding domain superfamily/Winged helix DNA-binding domain"/>
    <property type="match status" value="1"/>
</dbReference>
<protein>
    <submittedName>
        <fullName evidence="5">Helix-turn-helix transcriptional regulator</fullName>
    </submittedName>
</protein>
<reference evidence="5" key="1">
    <citation type="submission" date="2020-04" db="EMBL/GenBank/DDBJ databases">
        <title>Deep metagenomics examines the oral microbiome during advanced dental caries in children, revealing novel taxa and co-occurrences with host molecules.</title>
        <authorList>
            <person name="Baker J.L."/>
            <person name="Morton J.T."/>
            <person name="Dinis M."/>
            <person name="Alvarez R."/>
            <person name="Tran N.C."/>
            <person name="Knight R."/>
            <person name="Edlund A."/>
        </authorList>
    </citation>
    <scope>NUCLEOTIDE SEQUENCE</scope>
    <source>
        <strain evidence="5">JCVI_23_bin.16</strain>
    </source>
</reference>
<evidence type="ECO:0000256" key="2">
    <source>
        <dbReference type="ARBA" id="ARBA00023125"/>
    </source>
</evidence>
<dbReference type="PRINTS" id="PR00778">
    <property type="entry name" value="HTHARSR"/>
</dbReference>
<name>A0A929QT57_ABIDE</name>
<dbReference type="InterPro" id="IPR036390">
    <property type="entry name" value="WH_DNA-bd_sf"/>
</dbReference>
<keyword evidence="2" id="KW-0238">DNA-binding</keyword>
<dbReference type="Pfam" id="PF01022">
    <property type="entry name" value="HTH_5"/>
    <property type="match status" value="1"/>
</dbReference>
<evidence type="ECO:0000256" key="3">
    <source>
        <dbReference type="ARBA" id="ARBA00023163"/>
    </source>
</evidence>
<dbReference type="NCBIfam" id="NF033788">
    <property type="entry name" value="HTH_metalloreg"/>
    <property type="match status" value="1"/>
</dbReference>
<evidence type="ECO:0000259" key="4">
    <source>
        <dbReference type="PROSITE" id="PS50987"/>
    </source>
</evidence>
<dbReference type="SUPFAM" id="SSF46785">
    <property type="entry name" value="Winged helix' DNA-binding domain"/>
    <property type="match status" value="1"/>
</dbReference>
<dbReference type="PROSITE" id="PS50987">
    <property type="entry name" value="HTH_ARSR_2"/>
    <property type="match status" value="1"/>
</dbReference>
<feature type="domain" description="HTH arsR-type" evidence="4">
    <location>
        <begin position="23"/>
        <end position="118"/>
    </location>
</feature>
<dbReference type="InterPro" id="IPR001845">
    <property type="entry name" value="HTH_ArsR_DNA-bd_dom"/>
</dbReference>
<dbReference type="PANTHER" id="PTHR43132">
    <property type="entry name" value="ARSENICAL RESISTANCE OPERON REPRESSOR ARSR-RELATED"/>
    <property type="match status" value="1"/>
</dbReference>
<keyword evidence="1" id="KW-0805">Transcription regulation</keyword>